<keyword evidence="1" id="KW-1133">Transmembrane helix</keyword>
<reference evidence="3" key="1">
    <citation type="submission" date="2020-11" db="EMBL/GenBank/DDBJ databases">
        <authorList>
            <consortium name="DOE Joint Genome Institute"/>
            <person name="Ahrendt S."/>
            <person name="Riley R."/>
            <person name="Andreopoulos W."/>
            <person name="Labutti K."/>
            <person name="Pangilinan J."/>
            <person name="Ruiz-Duenas F.J."/>
            <person name="Barrasa J.M."/>
            <person name="Sanchez-Garcia M."/>
            <person name="Camarero S."/>
            <person name="Miyauchi S."/>
            <person name="Serrano A."/>
            <person name="Linde D."/>
            <person name="Babiker R."/>
            <person name="Drula E."/>
            <person name="Ayuso-Fernandez I."/>
            <person name="Pacheco R."/>
            <person name="Padilla G."/>
            <person name="Ferreira P."/>
            <person name="Barriuso J."/>
            <person name="Kellner H."/>
            <person name="Castanera R."/>
            <person name="Alfaro M."/>
            <person name="Ramirez L."/>
            <person name="Pisabarro A.G."/>
            <person name="Kuo A."/>
            <person name="Tritt A."/>
            <person name="Lipzen A."/>
            <person name="He G."/>
            <person name="Yan M."/>
            <person name="Ng V."/>
            <person name="Cullen D."/>
            <person name="Martin F."/>
            <person name="Rosso M.-N."/>
            <person name="Henrissat B."/>
            <person name="Hibbett D."/>
            <person name="Martinez A.T."/>
            <person name="Grigoriev I.V."/>
        </authorList>
    </citation>
    <scope>NUCLEOTIDE SEQUENCE</scope>
    <source>
        <strain evidence="3">AH 40177</strain>
    </source>
</reference>
<proteinExistence type="predicted"/>
<dbReference type="AlphaFoldDB" id="A0A9P5PNA3"/>
<evidence type="ECO:0000313" key="4">
    <source>
        <dbReference type="Proteomes" id="UP000772434"/>
    </source>
</evidence>
<dbReference type="EMBL" id="JADNRY010000496">
    <property type="protein sequence ID" value="KAF9047210.1"/>
    <property type="molecule type" value="Genomic_DNA"/>
</dbReference>
<keyword evidence="1" id="KW-0812">Transmembrane</keyword>
<name>A0A9P5PNA3_9AGAR</name>
<organism evidence="3 4">
    <name type="scientific">Rhodocollybia butyracea</name>
    <dbReference type="NCBI Taxonomy" id="206335"/>
    <lineage>
        <taxon>Eukaryota</taxon>
        <taxon>Fungi</taxon>
        <taxon>Dikarya</taxon>
        <taxon>Basidiomycota</taxon>
        <taxon>Agaricomycotina</taxon>
        <taxon>Agaricomycetes</taxon>
        <taxon>Agaricomycetidae</taxon>
        <taxon>Agaricales</taxon>
        <taxon>Marasmiineae</taxon>
        <taxon>Omphalotaceae</taxon>
        <taxon>Rhodocollybia</taxon>
    </lineage>
</organism>
<evidence type="ECO:0000313" key="3">
    <source>
        <dbReference type="EMBL" id="KAF9067028.1"/>
    </source>
</evidence>
<keyword evidence="1" id="KW-0472">Membrane</keyword>
<gene>
    <name evidence="3" type="ORF">BDP27DRAFT_1423314</name>
    <name evidence="2" type="ORF">BDP27DRAFT_1434404</name>
</gene>
<keyword evidence="4" id="KW-1185">Reference proteome</keyword>
<evidence type="ECO:0000256" key="1">
    <source>
        <dbReference type="SAM" id="Phobius"/>
    </source>
</evidence>
<sequence length="192" mass="21006">MLTSLRGAITPLHRRPGQAHPGDAFFEIEMSRTQGLDGPPFMHMRKGLWVFTASELAGRRRGLSSLALGFSYVLAGLTTTVSPQAILFYGILLRPPSLPCLPVSFPDRSKCLRIPRGCVVQLNVILVLSFTTSTSHGSPSFKVPQTTYEMSSIWVVSLSLHRKASAAFPVDELWQTDAANGVGKNSSRYSTR</sequence>
<dbReference type="Proteomes" id="UP000772434">
    <property type="component" value="Unassembled WGS sequence"/>
</dbReference>
<dbReference type="EMBL" id="JADNRY010000079">
    <property type="protein sequence ID" value="KAF9067028.1"/>
    <property type="molecule type" value="Genomic_DNA"/>
</dbReference>
<comment type="caution">
    <text evidence="3">The sequence shown here is derived from an EMBL/GenBank/DDBJ whole genome shotgun (WGS) entry which is preliminary data.</text>
</comment>
<protein>
    <submittedName>
        <fullName evidence="3">Uncharacterized protein</fullName>
    </submittedName>
</protein>
<evidence type="ECO:0000313" key="2">
    <source>
        <dbReference type="EMBL" id="KAF9047210.1"/>
    </source>
</evidence>
<accession>A0A9P5PNA3</accession>
<feature type="transmembrane region" description="Helical" evidence="1">
    <location>
        <begin position="66"/>
        <end position="92"/>
    </location>
</feature>